<comment type="caution">
    <text evidence="1">The sequence shown here is derived from an EMBL/GenBank/DDBJ whole genome shotgun (WGS) entry which is preliminary data.</text>
</comment>
<organism evidence="1">
    <name type="scientific">mine drainage metagenome</name>
    <dbReference type="NCBI Taxonomy" id="410659"/>
    <lineage>
        <taxon>unclassified sequences</taxon>
        <taxon>metagenomes</taxon>
        <taxon>ecological metagenomes</taxon>
    </lineage>
</organism>
<dbReference type="AlphaFoldDB" id="A0A1J5Q4J2"/>
<accession>A0A1J5Q4J2</accession>
<evidence type="ECO:0000313" key="1">
    <source>
        <dbReference type="EMBL" id="OIQ78649.1"/>
    </source>
</evidence>
<gene>
    <name evidence="1" type="ORF">GALL_396410</name>
</gene>
<reference evidence="1" key="1">
    <citation type="submission" date="2016-10" db="EMBL/GenBank/DDBJ databases">
        <title>Sequence of Gallionella enrichment culture.</title>
        <authorList>
            <person name="Poehlein A."/>
            <person name="Muehling M."/>
            <person name="Daniel R."/>
        </authorList>
    </citation>
    <scope>NUCLEOTIDE SEQUENCE</scope>
</reference>
<sequence>MVLQEVTTVPLYGPVAAYLTEHGPPAVRSSGYELTHSLSIIAPALYPYYLPPLQRAPGTEPAVAALLALAGVS</sequence>
<name>A0A1J5Q4J2_9ZZZZ</name>
<dbReference type="EMBL" id="MLJW01001362">
    <property type="protein sequence ID" value="OIQ78649.1"/>
    <property type="molecule type" value="Genomic_DNA"/>
</dbReference>
<protein>
    <submittedName>
        <fullName evidence="1">Uncharacterized protein</fullName>
    </submittedName>
</protein>
<proteinExistence type="predicted"/>